<evidence type="ECO:0000313" key="2">
    <source>
        <dbReference type="EMBL" id="KKM73423.1"/>
    </source>
</evidence>
<name>A0A0F9JUQ0_9ZZZZ</name>
<dbReference type="AlphaFoldDB" id="A0A0F9JUQ0"/>
<accession>A0A0F9JUQ0</accession>
<dbReference type="EMBL" id="LAZR01009305">
    <property type="protein sequence ID" value="KKM73423.1"/>
    <property type="molecule type" value="Genomic_DNA"/>
</dbReference>
<protein>
    <submittedName>
        <fullName evidence="2">Uncharacterized protein</fullName>
    </submittedName>
</protein>
<evidence type="ECO:0000256" key="1">
    <source>
        <dbReference type="SAM" id="MobiDB-lite"/>
    </source>
</evidence>
<sequence>MTHSPTFPNPSLLPAQGGPLRPTQTQSPRRRRHGRRSRLAGPKRPGRFFRKLHRLDFIRRAMLPIHLGEADWLLYRRRFDPYRPGSYKSAAYLRGFAACKAAMPKPGWCPL</sequence>
<feature type="compositionally biased region" description="Basic residues" evidence="1">
    <location>
        <begin position="28"/>
        <end position="38"/>
    </location>
</feature>
<comment type="caution">
    <text evidence="2">The sequence shown here is derived from an EMBL/GenBank/DDBJ whole genome shotgun (WGS) entry which is preliminary data.</text>
</comment>
<proteinExistence type="predicted"/>
<gene>
    <name evidence="2" type="ORF">LCGC14_1410600</name>
</gene>
<organism evidence="2">
    <name type="scientific">marine sediment metagenome</name>
    <dbReference type="NCBI Taxonomy" id="412755"/>
    <lineage>
        <taxon>unclassified sequences</taxon>
        <taxon>metagenomes</taxon>
        <taxon>ecological metagenomes</taxon>
    </lineage>
</organism>
<reference evidence="2" key="1">
    <citation type="journal article" date="2015" name="Nature">
        <title>Complex archaea that bridge the gap between prokaryotes and eukaryotes.</title>
        <authorList>
            <person name="Spang A."/>
            <person name="Saw J.H."/>
            <person name="Jorgensen S.L."/>
            <person name="Zaremba-Niedzwiedzka K."/>
            <person name="Martijn J."/>
            <person name="Lind A.E."/>
            <person name="van Eijk R."/>
            <person name="Schleper C."/>
            <person name="Guy L."/>
            <person name="Ettema T.J."/>
        </authorList>
    </citation>
    <scope>NUCLEOTIDE SEQUENCE</scope>
</reference>
<feature type="region of interest" description="Disordered" evidence="1">
    <location>
        <begin position="1"/>
        <end position="45"/>
    </location>
</feature>